<evidence type="ECO:0000313" key="2">
    <source>
        <dbReference type="EMBL" id="MDX2335258.1"/>
    </source>
</evidence>
<keyword evidence="3" id="KW-1185">Reference proteome</keyword>
<sequence length="214" mass="23947">MSALNDVKKRLRPGQVYRRQDFEKWSNAVDRHLRQLVEEGRLEKVSGGLYLAPRQTRYGKAPARPEKLVESFLKDDRFLLVSPNAYNGLGVGTTQLYNEPVVYNLKRHGRFDLGGRVYDFRKKPSVPAKLTEEVLLVDLLQNLDRLAETRTATVTGRDAVAHPVQIRDPHRPGLSAIGCLGAGDGRPARRASCPAVRSPGRPFGRRGERGRGRA</sequence>
<feature type="region of interest" description="Disordered" evidence="1">
    <location>
        <begin position="185"/>
        <end position="214"/>
    </location>
</feature>
<protein>
    <recommendedName>
        <fullName evidence="4">Type IV toxin-antitoxin system AbiEi family antitoxin domain-containing protein</fullName>
    </recommendedName>
</protein>
<dbReference type="RefSeq" id="WP_319078676.1">
    <property type="nucleotide sequence ID" value="NZ_JAMYEC010000005.1"/>
</dbReference>
<dbReference type="Proteomes" id="UP001272940">
    <property type="component" value="Unassembled WGS sequence"/>
</dbReference>
<organism evidence="2 3">
    <name type="scientific">Brevundimonas vesicularis</name>
    <name type="common">Pseudomonas vesicularis</name>
    <dbReference type="NCBI Taxonomy" id="41276"/>
    <lineage>
        <taxon>Bacteria</taxon>
        <taxon>Pseudomonadati</taxon>
        <taxon>Pseudomonadota</taxon>
        <taxon>Alphaproteobacteria</taxon>
        <taxon>Caulobacterales</taxon>
        <taxon>Caulobacteraceae</taxon>
        <taxon>Brevundimonas</taxon>
    </lineage>
</organism>
<evidence type="ECO:0000313" key="3">
    <source>
        <dbReference type="Proteomes" id="UP001272940"/>
    </source>
</evidence>
<evidence type="ECO:0000256" key="1">
    <source>
        <dbReference type="SAM" id="MobiDB-lite"/>
    </source>
</evidence>
<dbReference type="EMBL" id="JAMYEC010000005">
    <property type="protein sequence ID" value="MDX2335258.1"/>
    <property type="molecule type" value="Genomic_DNA"/>
</dbReference>
<evidence type="ECO:0008006" key="4">
    <source>
        <dbReference type="Google" id="ProtNLM"/>
    </source>
</evidence>
<reference evidence="2 3" key="1">
    <citation type="journal article" date="2023" name="FEMS Microbes">
        <title>Whole genomes of deep-sea sponge-associated bacteria exhibit high novel natural product potential.</title>
        <authorList>
            <person name="Hesketh-Best P.J."/>
            <person name="January G.G."/>
            <person name="Koch M.J."/>
            <person name="Warburton P.J."/>
            <person name="Howell K.L."/>
            <person name="Upton M."/>
        </authorList>
    </citation>
    <scope>NUCLEOTIDE SEQUENCE [LARGE SCALE GENOMIC DNA]</scope>
    <source>
        <strain evidence="2 3">PC206-O</strain>
    </source>
</reference>
<name>A0ABU4KQG4_BREVE</name>
<gene>
    <name evidence="2" type="ORF">NJD11_09960</name>
</gene>
<accession>A0ABU4KQG4</accession>
<feature type="compositionally biased region" description="Basic and acidic residues" evidence="1">
    <location>
        <begin position="205"/>
        <end position="214"/>
    </location>
</feature>
<comment type="caution">
    <text evidence="2">The sequence shown here is derived from an EMBL/GenBank/DDBJ whole genome shotgun (WGS) entry which is preliminary data.</text>
</comment>
<proteinExistence type="predicted"/>